<evidence type="ECO:0000313" key="2">
    <source>
        <dbReference type="Proteomes" id="UP000682739"/>
    </source>
</evidence>
<keyword evidence="2" id="KW-1185">Reference proteome</keyword>
<dbReference type="EMBL" id="CP072110">
    <property type="protein sequence ID" value="QTH64610.1"/>
    <property type="molecule type" value="Genomic_DNA"/>
</dbReference>
<evidence type="ECO:0008006" key="3">
    <source>
        <dbReference type="Google" id="ProtNLM"/>
    </source>
</evidence>
<gene>
    <name evidence="1" type="ORF">J1N51_03840</name>
</gene>
<dbReference type="PANTHER" id="PTHR42811">
    <property type="entry name" value="SERINE ACETYLTRANSFERASE"/>
    <property type="match status" value="1"/>
</dbReference>
<dbReference type="Proteomes" id="UP000682739">
    <property type="component" value="Chromosome"/>
</dbReference>
<name>A0A975DCG6_9GAMM</name>
<dbReference type="KEGG" id="psym:J1N51_03840"/>
<reference evidence="1" key="1">
    <citation type="submission" date="2021-03" db="EMBL/GenBank/DDBJ databases">
        <title>Description of Psychrosphaera ytuae sp. nov. isolated from deep sea sediment of South China Sea.</title>
        <authorList>
            <person name="Zhang J."/>
            <person name="Xu X.-D."/>
        </authorList>
    </citation>
    <scope>NUCLEOTIDE SEQUENCE</scope>
    <source>
        <strain evidence="1">MTZ26</strain>
    </source>
</reference>
<evidence type="ECO:0000313" key="1">
    <source>
        <dbReference type="EMBL" id="QTH64610.1"/>
    </source>
</evidence>
<sequence>MNKSILTLLNLDLTFIAYQKQRTGRIGKLKGVLSPSFICTAIYRIGHSLHRVGIPVLPKLFWWLNIILFSSDIDHRAKLYAALYFPHPLAIVIGHQVQIYGSAKIMQGATLGGNLGSTALVEGECISQPKINGNVFIGPNSMVVGPIELTGKLFVGGMVMVSRSINGEGVVGKKALFALENSHRRELGVEQLQSTNEQISVR</sequence>
<dbReference type="RefSeq" id="WP_208832664.1">
    <property type="nucleotide sequence ID" value="NZ_CP072110.1"/>
</dbReference>
<organism evidence="1 2">
    <name type="scientific">Psychrosphaera ytuae</name>
    <dbReference type="NCBI Taxonomy" id="2820710"/>
    <lineage>
        <taxon>Bacteria</taxon>
        <taxon>Pseudomonadati</taxon>
        <taxon>Pseudomonadota</taxon>
        <taxon>Gammaproteobacteria</taxon>
        <taxon>Alteromonadales</taxon>
        <taxon>Pseudoalteromonadaceae</taxon>
        <taxon>Psychrosphaera</taxon>
    </lineage>
</organism>
<accession>A0A975DCG6</accession>
<dbReference type="InterPro" id="IPR011004">
    <property type="entry name" value="Trimer_LpxA-like_sf"/>
</dbReference>
<dbReference type="Gene3D" id="2.160.10.10">
    <property type="entry name" value="Hexapeptide repeat proteins"/>
    <property type="match status" value="1"/>
</dbReference>
<protein>
    <recommendedName>
        <fullName evidence="3">Serine acetyltransferase</fullName>
    </recommendedName>
</protein>
<dbReference type="AlphaFoldDB" id="A0A975DCG6"/>
<dbReference type="SUPFAM" id="SSF51161">
    <property type="entry name" value="Trimeric LpxA-like enzymes"/>
    <property type="match status" value="1"/>
</dbReference>
<proteinExistence type="predicted"/>